<dbReference type="AlphaFoldDB" id="A0AA38FK62"/>
<dbReference type="EMBL" id="JAHRHJ020000008">
    <property type="protein sequence ID" value="KAH9305489.1"/>
    <property type="molecule type" value="Genomic_DNA"/>
</dbReference>
<dbReference type="PROSITE" id="PS51375">
    <property type="entry name" value="PPR"/>
    <property type="match status" value="4"/>
</dbReference>
<dbReference type="NCBIfam" id="TIGR00756">
    <property type="entry name" value="PPR"/>
    <property type="match status" value="4"/>
</dbReference>
<dbReference type="SUPFAM" id="SSF48452">
    <property type="entry name" value="TPR-like"/>
    <property type="match status" value="1"/>
</dbReference>
<dbReference type="FunFam" id="1.25.40.10:FF:000344">
    <property type="entry name" value="Pentatricopeptide repeat-containing protein"/>
    <property type="match status" value="1"/>
</dbReference>
<dbReference type="PANTHER" id="PTHR47926">
    <property type="entry name" value="PENTATRICOPEPTIDE REPEAT-CONTAINING PROTEIN"/>
    <property type="match status" value="1"/>
</dbReference>
<dbReference type="InterPro" id="IPR011990">
    <property type="entry name" value="TPR-like_helical_dom_sf"/>
</dbReference>
<gene>
    <name evidence="3" type="ORF">KI387_009893</name>
</gene>
<accession>A0AA38FK62</accession>
<feature type="repeat" description="PPR" evidence="2">
    <location>
        <begin position="183"/>
        <end position="213"/>
    </location>
</feature>
<dbReference type="Gene3D" id="1.25.40.10">
    <property type="entry name" value="Tetratricopeptide repeat domain"/>
    <property type="match status" value="2"/>
</dbReference>
<dbReference type="Pfam" id="PF01535">
    <property type="entry name" value="PPR"/>
    <property type="match status" value="2"/>
</dbReference>
<evidence type="ECO:0000256" key="1">
    <source>
        <dbReference type="ARBA" id="ARBA00022737"/>
    </source>
</evidence>
<evidence type="ECO:0000313" key="3">
    <source>
        <dbReference type="EMBL" id="KAH9305489.1"/>
    </source>
</evidence>
<keyword evidence="4" id="KW-1185">Reference proteome</keyword>
<dbReference type="GO" id="GO:0009451">
    <property type="term" value="P:RNA modification"/>
    <property type="evidence" value="ECO:0007669"/>
    <property type="project" value="InterPro"/>
</dbReference>
<dbReference type="InterPro" id="IPR046960">
    <property type="entry name" value="PPR_At4g14850-like_plant"/>
</dbReference>
<evidence type="ECO:0000256" key="2">
    <source>
        <dbReference type="PROSITE-ProRule" id="PRU00708"/>
    </source>
</evidence>
<feature type="non-terminal residue" evidence="3">
    <location>
        <position position="1"/>
    </location>
</feature>
<evidence type="ECO:0000313" key="4">
    <source>
        <dbReference type="Proteomes" id="UP000824469"/>
    </source>
</evidence>
<dbReference type="InterPro" id="IPR002885">
    <property type="entry name" value="PPR_rpt"/>
</dbReference>
<dbReference type="GO" id="GO:0003723">
    <property type="term" value="F:RNA binding"/>
    <property type="evidence" value="ECO:0007669"/>
    <property type="project" value="InterPro"/>
</dbReference>
<name>A0AA38FK62_TAXCH</name>
<comment type="caution">
    <text evidence="3">The sequence shown here is derived from an EMBL/GenBank/DDBJ whole genome shotgun (WGS) entry which is preliminary data.</text>
</comment>
<feature type="repeat" description="PPR" evidence="2">
    <location>
        <begin position="82"/>
        <end position="112"/>
    </location>
</feature>
<dbReference type="Proteomes" id="UP000824469">
    <property type="component" value="Unassembled WGS sequence"/>
</dbReference>
<keyword evidence="1" id="KW-0677">Repeat</keyword>
<dbReference type="FunFam" id="1.25.40.10:FF:000073">
    <property type="entry name" value="Pentatricopeptide repeat-containing protein chloroplastic"/>
    <property type="match status" value="1"/>
</dbReference>
<dbReference type="Pfam" id="PF13041">
    <property type="entry name" value="PPR_2"/>
    <property type="match status" value="1"/>
</dbReference>
<dbReference type="Pfam" id="PF12854">
    <property type="entry name" value="PPR_1"/>
    <property type="match status" value="1"/>
</dbReference>
<organism evidence="3 4">
    <name type="scientific">Taxus chinensis</name>
    <name type="common">Chinese yew</name>
    <name type="synonym">Taxus wallichiana var. chinensis</name>
    <dbReference type="NCBI Taxonomy" id="29808"/>
    <lineage>
        <taxon>Eukaryota</taxon>
        <taxon>Viridiplantae</taxon>
        <taxon>Streptophyta</taxon>
        <taxon>Embryophyta</taxon>
        <taxon>Tracheophyta</taxon>
        <taxon>Spermatophyta</taxon>
        <taxon>Pinopsida</taxon>
        <taxon>Pinidae</taxon>
        <taxon>Conifers II</taxon>
        <taxon>Cupressales</taxon>
        <taxon>Taxaceae</taxon>
        <taxon>Taxus</taxon>
    </lineage>
</organism>
<sequence length="244" mass="27196">MGTFSLSIPSTISVIPPPKLESNEYGGGIVRDFVLLVEQHQHGFKQLPNTYADLLQKCAINKALLHGKCLHSHAIKSAVDSNTYFYNNLLNMYAKCGSLDDARQVFDNIPKRNKASWTAMIAGYAQNGYFKTALQLFCQMQRDGVHFNEFAFGSALKACAGMEVLEFGRQVQAQIIMSGLESDYIMGCALIDMYCKCGSLENACQVFDEMTAKDVVSWTAMIAGYTHNGYGEEALKLYCRMQRK</sequence>
<evidence type="ECO:0008006" key="5">
    <source>
        <dbReference type="Google" id="ProtNLM"/>
    </source>
</evidence>
<proteinExistence type="predicted"/>
<dbReference type="OMA" id="VCAKMED"/>
<feature type="repeat" description="PPR" evidence="2">
    <location>
        <begin position="113"/>
        <end position="147"/>
    </location>
</feature>
<feature type="repeat" description="PPR" evidence="2">
    <location>
        <begin position="214"/>
        <end position="244"/>
    </location>
</feature>
<reference evidence="3 4" key="1">
    <citation type="journal article" date="2021" name="Nat. Plants">
        <title>The Taxus genome provides insights into paclitaxel biosynthesis.</title>
        <authorList>
            <person name="Xiong X."/>
            <person name="Gou J."/>
            <person name="Liao Q."/>
            <person name="Li Y."/>
            <person name="Zhou Q."/>
            <person name="Bi G."/>
            <person name="Li C."/>
            <person name="Du R."/>
            <person name="Wang X."/>
            <person name="Sun T."/>
            <person name="Guo L."/>
            <person name="Liang H."/>
            <person name="Lu P."/>
            <person name="Wu Y."/>
            <person name="Zhang Z."/>
            <person name="Ro D.K."/>
            <person name="Shang Y."/>
            <person name="Huang S."/>
            <person name="Yan J."/>
        </authorList>
    </citation>
    <scope>NUCLEOTIDE SEQUENCE [LARGE SCALE GENOMIC DNA]</scope>
    <source>
        <strain evidence="3">Ta-2019</strain>
    </source>
</reference>
<protein>
    <recommendedName>
        <fullName evidence="5">Pentatricopeptide repeat-containing protein</fullName>
    </recommendedName>
</protein>